<accession>A0AAV0AH98</accession>
<protein>
    <submittedName>
        <fullName evidence="1">Expressed protein</fullName>
    </submittedName>
</protein>
<dbReference type="EMBL" id="CALTRL010000143">
    <property type="protein sequence ID" value="CAH7666681.1"/>
    <property type="molecule type" value="Genomic_DNA"/>
</dbReference>
<dbReference type="AlphaFoldDB" id="A0AAV0AH98"/>
<reference evidence="1" key="1">
    <citation type="submission" date="2022-06" db="EMBL/GenBank/DDBJ databases">
        <authorList>
            <consortium name="SYNGENTA / RWTH Aachen University"/>
        </authorList>
    </citation>
    <scope>NUCLEOTIDE SEQUENCE</scope>
</reference>
<comment type="caution">
    <text evidence="1">The sequence shown here is derived from an EMBL/GenBank/DDBJ whole genome shotgun (WGS) entry which is preliminary data.</text>
</comment>
<evidence type="ECO:0000313" key="1">
    <source>
        <dbReference type="EMBL" id="CAH7666681.1"/>
    </source>
</evidence>
<keyword evidence="2" id="KW-1185">Reference proteome</keyword>
<gene>
    <name evidence="1" type="ORF">PPACK8108_LOCUS1032</name>
</gene>
<name>A0AAV0AH98_PHAPC</name>
<organism evidence="1 2">
    <name type="scientific">Phakopsora pachyrhizi</name>
    <name type="common">Asian soybean rust disease fungus</name>
    <dbReference type="NCBI Taxonomy" id="170000"/>
    <lineage>
        <taxon>Eukaryota</taxon>
        <taxon>Fungi</taxon>
        <taxon>Dikarya</taxon>
        <taxon>Basidiomycota</taxon>
        <taxon>Pucciniomycotina</taxon>
        <taxon>Pucciniomycetes</taxon>
        <taxon>Pucciniales</taxon>
        <taxon>Phakopsoraceae</taxon>
        <taxon>Phakopsora</taxon>
    </lineage>
</organism>
<dbReference type="Proteomes" id="UP001153365">
    <property type="component" value="Unassembled WGS sequence"/>
</dbReference>
<evidence type="ECO:0000313" key="2">
    <source>
        <dbReference type="Proteomes" id="UP001153365"/>
    </source>
</evidence>
<sequence length="675" mass="78987">MELIHQEGNHVNDDPDEKRRQIVTIIPAIKNLLETLDGAWHVAEHPCLMTRIKWGTLNPKKPTLKICCSTYKALKDQLIKLRYCFLSVQDRFEPKDFSTAQGQYEFSNAAHYIMPISTILVSTLETLTEIYKSKPAKILPTIEVSVFRVINLAQDIERVKLLWLELIEQYEFYLDGIPMRIESDFPKDEKFPHWDKTLRYLHKSLVGSINKMICRMICGNVINVDDDQGPNTETGSWVCTLHKGDQAIIEPKGRFDWEMDLISTRMGEVSTSIDKETFRSDKLRSEVFFSNLSATNLKYLNSLKDQLNSLREMFSKEKSKNIYSSFMIITRDYTDELLELSQTVTEQILNSQISLRLSMEYLREAMETDKHLRLSKLQIYLARQGADKLFHCWWIMVRCIRKHVLDYKKGCEAYEAAPTKPPDNGVDENLIVLRLEIDWRFELCFEIIDWSILHLSVYSHSDFLKELKPLTLKLRKKLKTISEADERLDFLSEDGKSTPRELRIDENNEFLITWSKLLDLLDLLIGKASRQGNEQLEICSMLKSDQLILVIHELDRWINDYCVDFQNGLILSKDRKIGKTVNGMIESIKNLQSAFFKTKQNDRIVTDEESSDETDRALGRIENLECHIFEIERIYNDFEDKEIRLWLKNWLDQMILVLKQAFKIHGKSLPREDGQ</sequence>
<proteinExistence type="predicted"/>